<dbReference type="InterPro" id="IPR011257">
    <property type="entry name" value="DNA_glycosylase"/>
</dbReference>
<dbReference type="Proteomes" id="UP000247498">
    <property type="component" value="Unassembled WGS sequence"/>
</dbReference>
<dbReference type="FunCoup" id="A0A2V0P1F4">
    <property type="interactions" value="97"/>
</dbReference>
<dbReference type="GO" id="GO:0046872">
    <property type="term" value="F:metal ion binding"/>
    <property type="evidence" value="ECO:0007669"/>
    <property type="project" value="UniProtKB-KW"/>
</dbReference>
<dbReference type="Pfam" id="PF03352">
    <property type="entry name" value="Adenine_glyco"/>
    <property type="match status" value="1"/>
</dbReference>
<gene>
    <name evidence="3" type="ORF">Rsub_06437</name>
</gene>
<dbReference type="InterPro" id="IPR005019">
    <property type="entry name" value="Adenine_glyco"/>
</dbReference>
<dbReference type="InterPro" id="IPR052891">
    <property type="entry name" value="DNA-3mA_glycosylase"/>
</dbReference>
<feature type="region of interest" description="Disordered" evidence="2">
    <location>
        <begin position="1"/>
        <end position="55"/>
    </location>
</feature>
<comment type="caution">
    <text evidence="3">The sequence shown here is derived from an EMBL/GenBank/DDBJ whole genome shotgun (WGS) entry which is preliminary data.</text>
</comment>
<sequence>MMAMCQETARTRSGGAGGGAKRQKSGSAPSPRRGSQGGGGGEGGAAAGGGAGAAGGPSVVVGPDGKARCPWSTTYKGAGAAEYIAYHDEEWCRPERDERALFELLVLEGAQAGLSWATILAKRPAYRAAFKNFDPAAVAAMGEGELEALLEPGSGIVRHRGKVLSAVSNAKCFLEIQRRHGSFSDWLWQFVPGGAPMVNAWTDMAQMPTHTRESEALSAALKKEGFKFVGPVTCYSYMQGAGLVNDHLVGCFCREGL</sequence>
<keyword evidence="1" id="KW-0862">Zinc</keyword>
<feature type="binding site" evidence="1">
    <location>
        <position position="251"/>
    </location>
    <ligand>
        <name>Zn(2+)</name>
        <dbReference type="ChEBI" id="CHEBI:29105"/>
    </ligand>
</feature>
<dbReference type="SUPFAM" id="SSF48150">
    <property type="entry name" value="DNA-glycosylase"/>
    <property type="match status" value="1"/>
</dbReference>
<feature type="binding site" evidence="1">
    <location>
        <position position="247"/>
    </location>
    <ligand>
        <name>Zn(2+)</name>
        <dbReference type="ChEBI" id="CHEBI:29105"/>
    </ligand>
</feature>
<dbReference type="Gene3D" id="1.10.340.30">
    <property type="entry name" value="Hypothetical protein, domain 2"/>
    <property type="match status" value="1"/>
</dbReference>
<proteinExistence type="predicted"/>
<feature type="compositionally biased region" description="Gly residues" evidence="2">
    <location>
        <begin position="35"/>
        <end position="55"/>
    </location>
</feature>
<feature type="compositionally biased region" description="Low complexity" evidence="2">
    <location>
        <begin position="25"/>
        <end position="34"/>
    </location>
</feature>
<dbReference type="STRING" id="307507.A0A2V0P1F4"/>
<dbReference type="GO" id="GO:0006284">
    <property type="term" value="P:base-excision repair"/>
    <property type="evidence" value="ECO:0007669"/>
    <property type="project" value="InterPro"/>
</dbReference>
<dbReference type="InParanoid" id="A0A2V0P1F4"/>
<evidence type="ECO:0000313" key="4">
    <source>
        <dbReference type="Proteomes" id="UP000247498"/>
    </source>
</evidence>
<dbReference type="PANTHER" id="PTHR30037:SF4">
    <property type="entry name" value="DNA-3-METHYLADENINE GLYCOSYLASE I"/>
    <property type="match status" value="1"/>
</dbReference>
<dbReference type="GO" id="GO:0008725">
    <property type="term" value="F:DNA-3-methyladenine glycosylase activity"/>
    <property type="evidence" value="ECO:0007669"/>
    <property type="project" value="InterPro"/>
</dbReference>
<dbReference type="OrthoDB" id="3941538at2759"/>
<keyword evidence="1" id="KW-0479">Metal-binding</keyword>
<name>A0A2V0P1F4_9CHLO</name>
<keyword evidence="4" id="KW-1185">Reference proteome</keyword>
<accession>A0A2V0P1F4</accession>
<evidence type="ECO:0000313" key="3">
    <source>
        <dbReference type="EMBL" id="GBF93399.1"/>
    </source>
</evidence>
<feature type="binding site" evidence="1">
    <location>
        <position position="69"/>
    </location>
    <ligand>
        <name>Zn(2+)</name>
        <dbReference type="ChEBI" id="CHEBI:29105"/>
    </ligand>
</feature>
<evidence type="ECO:0000256" key="1">
    <source>
        <dbReference type="PIRSR" id="PIRSR605019-1"/>
    </source>
</evidence>
<feature type="binding site" evidence="1">
    <location>
        <position position="87"/>
    </location>
    <ligand>
        <name>Zn(2+)</name>
        <dbReference type="ChEBI" id="CHEBI:29105"/>
    </ligand>
</feature>
<reference evidence="3 4" key="1">
    <citation type="journal article" date="2018" name="Sci. Rep.">
        <title>Raphidocelis subcapitata (=Pseudokirchneriella subcapitata) provides an insight into genome evolution and environmental adaptations in the Sphaeropleales.</title>
        <authorList>
            <person name="Suzuki S."/>
            <person name="Yamaguchi H."/>
            <person name="Nakajima N."/>
            <person name="Kawachi M."/>
        </authorList>
    </citation>
    <scope>NUCLEOTIDE SEQUENCE [LARGE SCALE GENOMIC DNA]</scope>
    <source>
        <strain evidence="3 4">NIES-35</strain>
    </source>
</reference>
<dbReference type="EMBL" id="BDRX01000040">
    <property type="protein sequence ID" value="GBF93399.1"/>
    <property type="molecule type" value="Genomic_DNA"/>
</dbReference>
<evidence type="ECO:0000256" key="2">
    <source>
        <dbReference type="SAM" id="MobiDB-lite"/>
    </source>
</evidence>
<dbReference type="AlphaFoldDB" id="A0A2V0P1F4"/>
<dbReference type="PANTHER" id="PTHR30037">
    <property type="entry name" value="DNA-3-METHYLADENINE GLYCOSYLASE 1"/>
    <property type="match status" value="1"/>
</dbReference>
<protein>
    <submittedName>
        <fullName evidence="3">DNA-3-methyladenine glycosylase</fullName>
    </submittedName>
</protein>
<organism evidence="3 4">
    <name type="scientific">Raphidocelis subcapitata</name>
    <dbReference type="NCBI Taxonomy" id="307507"/>
    <lineage>
        <taxon>Eukaryota</taxon>
        <taxon>Viridiplantae</taxon>
        <taxon>Chlorophyta</taxon>
        <taxon>core chlorophytes</taxon>
        <taxon>Chlorophyceae</taxon>
        <taxon>CS clade</taxon>
        <taxon>Sphaeropleales</taxon>
        <taxon>Selenastraceae</taxon>
        <taxon>Raphidocelis</taxon>
    </lineage>
</organism>